<dbReference type="Proteomes" id="UP001056873">
    <property type="component" value="Chromosome"/>
</dbReference>
<keyword evidence="1" id="KW-0472">Membrane</keyword>
<gene>
    <name evidence="2" type="ORF">KFQ06_14965</name>
</gene>
<keyword evidence="3" id="KW-1185">Reference proteome</keyword>
<evidence type="ECO:0000313" key="3">
    <source>
        <dbReference type="Proteomes" id="UP001056873"/>
    </source>
</evidence>
<keyword evidence="1" id="KW-0812">Transmembrane</keyword>
<evidence type="ECO:0000313" key="2">
    <source>
        <dbReference type="EMBL" id="USU99362.1"/>
    </source>
</evidence>
<evidence type="ECO:0000256" key="1">
    <source>
        <dbReference type="SAM" id="Phobius"/>
    </source>
</evidence>
<feature type="transmembrane region" description="Helical" evidence="1">
    <location>
        <begin position="6"/>
        <end position="26"/>
    </location>
</feature>
<dbReference type="RefSeq" id="WP_252960650.1">
    <property type="nucleotide sequence ID" value="NZ_CAMIPH010000001.1"/>
</dbReference>
<dbReference type="EMBL" id="CP074347">
    <property type="protein sequence ID" value="USU99362.1"/>
    <property type="molecule type" value="Genomic_DNA"/>
</dbReference>
<organism evidence="2 3">
    <name type="scientific">Serratia entomophila</name>
    <dbReference type="NCBI Taxonomy" id="42906"/>
    <lineage>
        <taxon>Bacteria</taxon>
        <taxon>Pseudomonadati</taxon>
        <taxon>Pseudomonadota</taxon>
        <taxon>Gammaproteobacteria</taxon>
        <taxon>Enterobacterales</taxon>
        <taxon>Yersiniaceae</taxon>
        <taxon>Serratia</taxon>
    </lineage>
</organism>
<name>A0ABY5CPT3_9GAMM</name>
<proteinExistence type="predicted"/>
<protein>
    <submittedName>
        <fullName evidence="2">Uncharacterized protein</fullName>
    </submittedName>
</protein>
<feature type="transmembrane region" description="Helical" evidence="1">
    <location>
        <begin position="38"/>
        <end position="59"/>
    </location>
</feature>
<sequence length="60" mass="6824">MSPQPFTAMLMFAYVLLMVPVLYAIDSRLSASRLVRKAVQNAIIILLTLLFFSAMTLLYR</sequence>
<reference evidence="2" key="1">
    <citation type="journal article" date="2022" name="BMC Genomics">
        <title>Genome sequence of the entomopathogenic Serratia entomophila isolate 626 and characterisation of the species specific itaconate degradation pathway.</title>
        <authorList>
            <person name="Vaughan A.L."/>
            <person name="Altermann E."/>
            <person name="Glare T.R."/>
            <person name="Hurst M.R.H."/>
        </authorList>
    </citation>
    <scope>NUCLEOTIDE SEQUENCE</scope>
    <source>
        <strain evidence="2">626</strain>
    </source>
</reference>
<keyword evidence="1" id="KW-1133">Transmembrane helix</keyword>
<accession>A0ABY5CPT3</accession>